<comment type="caution">
    <text evidence="2">The sequence shown here is derived from an EMBL/GenBank/DDBJ whole genome shotgun (WGS) entry which is preliminary data.</text>
</comment>
<dbReference type="AlphaFoldDB" id="A0AAV1ICV3"/>
<dbReference type="InterPro" id="IPR021067">
    <property type="entry name" value="Glycosyltransferase"/>
</dbReference>
<name>A0AAV1ICV3_9CHLO</name>
<dbReference type="EMBL" id="CAUYUE010000011">
    <property type="protein sequence ID" value="CAK0784661.1"/>
    <property type="molecule type" value="Genomic_DNA"/>
</dbReference>
<evidence type="ECO:0000313" key="3">
    <source>
        <dbReference type="Proteomes" id="UP001314263"/>
    </source>
</evidence>
<dbReference type="Gene3D" id="3.90.550.10">
    <property type="entry name" value="Spore Coat Polysaccharide Biosynthesis Protein SpsA, Chain A"/>
    <property type="match status" value="1"/>
</dbReference>
<dbReference type="Pfam" id="PF11397">
    <property type="entry name" value="GlcNAc"/>
    <property type="match status" value="2"/>
</dbReference>
<proteinExistence type="predicted"/>
<protein>
    <submittedName>
        <fullName evidence="2">Uncharacterized protein</fullName>
    </submittedName>
</protein>
<dbReference type="PANTHER" id="PTHR34496:SF10">
    <property type="entry name" value="GLCNAC TRANSFERASE"/>
    <property type="match status" value="1"/>
</dbReference>
<feature type="transmembrane region" description="Helical" evidence="1">
    <location>
        <begin position="16"/>
        <end position="39"/>
    </location>
</feature>
<keyword evidence="1" id="KW-0812">Transmembrane</keyword>
<dbReference type="InterPro" id="IPR029044">
    <property type="entry name" value="Nucleotide-diphossugar_trans"/>
</dbReference>
<accession>A0AAV1ICV3</accession>
<evidence type="ECO:0000313" key="2">
    <source>
        <dbReference type="EMBL" id="CAK0784661.1"/>
    </source>
</evidence>
<evidence type="ECO:0000256" key="1">
    <source>
        <dbReference type="SAM" id="Phobius"/>
    </source>
</evidence>
<dbReference type="PANTHER" id="PTHR34496">
    <property type="entry name" value="GLCNAC TRANSFERASE-RELATED"/>
    <property type="match status" value="1"/>
</dbReference>
<reference evidence="2 3" key="1">
    <citation type="submission" date="2023-10" db="EMBL/GenBank/DDBJ databases">
        <authorList>
            <person name="Maclean D."/>
            <person name="Macfadyen A."/>
        </authorList>
    </citation>
    <scope>NUCLEOTIDE SEQUENCE [LARGE SCALE GENOMIC DNA]</scope>
</reference>
<dbReference type="SUPFAM" id="SSF53448">
    <property type="entry name" value="Nucleotide-diphospho-sugar transferases"/>
    <property type="match status" value="1"/>
</dbReference>
<sequence length="409" mass="46150">MLTPEGASYSRSQCKVLGLFMLLLMLGLTVMSWFLLAFMSGGCDGNACTHEDQIVPDVPESPLLSIFVSVASYRDPECKDTMQDIFSKAKHPERVFVGSVQQLATDIEEACWRPGLKWGQQIRSITVPFSEARGPTNARHLAATLYRNEDYFFQIDSHTTFRQDWDEHAIAMLDRCPSAKCFLSHYPPATGDPGLQVPVLCMSHFDEGAQMPSFEARNFDLQVGEFMESPFVGAGFQLSSADVLLEVPFDPKLDMLFVGEEILYSARLWTKGWDMYAPDMNLVWHHYNRSEHPNVFRDRTEEWWHPQQGANARARFLLGMNETAPPGETPSSLAFYGMGTARNLTDYWRYAQIDPWERVADSQQKFCHKHVRRRAALPGPQPAAGATDAAGQNATARKLLQPLLHRPSP</sequence>
<gene>
    <name evidence="2" type="ORF">CVIRNUC_007865</name>
</gene>
<keyword evidence="1" id="KW-0472">Membrane</keyword>
<keyword evidence="1" id="KW-1133">Transmembrane helix</keyword>
<dbReference type="Proteomes" id="UP001314263">
    <property type="component" value="Unassembled WGS sequence"/>
</dbReference>
<keyword evidence="3" id="KW-1185">Reference proteome</keyword>
<organism evidence="2 3">
    <name type="scientific">Coccomyxa viridis</name>
    <dbReference type="NCBI Taxonomy" id="1274662"/>
    <lineage>
        <taxon>Eukaryota</taxon>
        <taxon>Viridiplantae</taxon>
        <taxon>Chlorophyta</taxon>
        <taxon>core chlorophytes</taxon>
        <taxon>Trebouxiophyceae</taxon>
        <taxon>Trebouxiophyceae incertae sedis</taxon>
        <taxon>Coccomyxaceae</taxon>
        <taxon>Coccomyxa</taxon>
    </lineage>
</organism>